<name>A0A1T3P287_9ACTN</name>
<proteinExistence type="predicted"/>
<protein>
    <submittedName>
        <fullName evidence="1">Uncharacterized protein</fullName>
    </submittedName>
</protein>
<organism evidence="1 2">
    <name type="scientific">Embleya scabrispora</name>
    <dbReference type="NCBI Taxonomy" id="159449"/>
    <lineage>
        <taxon>Bacteria</taxon>
        <taxon>Bacillati</taxon>
        <taxon>Actinomycetota</taxon>
        <taxon>Actinomycetes</taxon>
        <taxon>Kitasatosporales</taxon>
        <taxon>Streptomycetaceae</taxon>
        <taxon>Embleya</taxon>
    </lineage>
</organism>
<dbReference type="Proteomes" id="UP000190037">
    <property type="component" value="Unassembled WGS sequence"/>
</dbReference>
<dbReference type="AlphaFoldDB" id="A0A1T3P287"/>
<gene>
    <name evidence="1" type="ORF">B4N89_20845</name>
</gene>
<accession>A0A1T3P287</accession>
<keyword evidence="2" id="KW-1185">Reference proteome</keyword>
<evidence type="ECO:0000313" key="1">
    <source>
        <dbReference type="EMBL" id="OPC83061.1"/>
    </source>
</evidence>
<dbReference type="EMBL" id="MWQN01000001">
    <property type="protein sequence ID" value="OPC83061.1"/>
    <property type="molecule type" value="Genomic_DNA"/>
</dbReference>
<reference evidence="1 2" key="1">
    <citation type="submission" date="2017-03" db="EMBL/GenBank/DDBJ databases">
        <title>Draft genome sequence of Streptomyces scabrisporus NF3, endophyte isolated from Amphipterygium adstringens.</title>
        <authorList>
            <person name="Vazquez M."/>
            <person name="Ceapa C.D."/>
            <person name="Rodriguez Luna D."/>
            <person name="Sanchez Esquivel S."/>
        </authorList>
    </citation>
    <scope>NUCLEOTIDE SEQUENCE [LARGE SCALE GENOMIC DNA]</scope>
    <source>
        <strain evidence="1 2">NF3</strain>
    </source>
</reference>
<evidence type="ECO:0000313" key="2">
    <source>
        <dbReference type="Proteomes" id="UP000190037"/>
    </source>
</evidence>
<comment type="caution">
    <text evidence="1">The sequence shown here is derived from an EMBL/GenBank/DDBJ whole genome shotgun (WGS) entry which is preliminary data.</text>
</comment>
<sequence>MGLDEQEYQYAVVEEPGLTTTDPVVIAEWRSGRLVIGCAPGETTPQFRAALAAALKRWRPGRKVDRDADEEPQA</sequence>